<dbReference type="GeneID" id="99988349"/>
<dbReference type="PANTHER" id="PTHR30069:SF29">
    <property type="entry name" value="HEMOGLOBIN AND HEMOGLOBIN-HAPTOGLOBIN-BINDING PROTEIN 1-RELATED"/>
    <property type="match status" value="1"/>
</dbReference>
<evidence type="ECO:0000313" key="12">
    <source>
        <dbReference type="EMBL" id="SEW41074.1"/>
    </source>
</evidence>
<keyword evidence="6 8" id="KW-0472">Membrane</keyword>
<evidence type="ECO:0000256" key="8">
    <source>
        <dbReference type="PROSITE-ProRule" id="PRU01360"/>
    </source>
</evidence>
<evidence type="ECO:0000256" key="7">
    <source>
        <dbReference type="ARBA" id="ARBA00023237"/>
    </source>
</evidence>
<keyword evidence="13" id="KW-1185">Reference proteome</keyword>
<feature type="domain" description="Outer membrane protein beta-barrel" evidence="11">
    <location>
        <begin position="376"/>
        <end position="774"/>
    </location>
</feature>
<dbReference type="InterPro" id="IPR037066">
    <property type="entry name" value="Plug_dom_sf"/>
</dbReference>
<evidence type="ECO:0000256" key="9">
    <source>
        <dbReference type="SAM" id="SignalP"/>
    </source>
</evidence>
<evidence type="ECO:0000313" key="13">
    <source>
        <dbReference type="Proteomes" id="UP000199437"/>
    </source>
</evidence>
<feature type="domain" description="TonB-dependent receptor plug" evidence="10">
    <location>
        <begin position="146"/>
        <end position="223"/>
    </location>
</feature>
<dbReference type="Proteomes" id="UP000199437">
    <property type="component" value="Unassembled WGS sequence"/>
</dbReference>
<dbReference type="GO" id="GO:0009279">
    <property type="term" value="C:cell outer membrane"/>
    <property type="evidence" value="ECO:0007669"/>
    <property type="project" value="UniProtKB-SubCell"/>
</dbReference>
<keyword evidence="2 8" id="KW-0813">Transport</keyword>
<proteinExistence type="inferred from homology"/>
<comment type="similarity">
    <text evidence="8">Belongs to the TonB-dependent receptor family.</text>
</comment>
<dbReference type="InterPro" id="IPR041700">
    <property type="entry name" value="OMP_b-brl_3"/>
</dbReference>
<dbReference type="InterPro" id="IPR012910">
    <property type="entry name" value="Plug_dom"/>
</dbReference>
<feature type="signal peptide" evidence="9">
    <location>
        <begin position="1"/>
        <end position="21"/>
    </location>
</feature>
<protein>
    <submittedName>
        <fullName evidence="12">Outer membrane receptor proteins, mostly Fe transport</fullName>
    </submittedName>
</protein>
<dbReference type="InterPro" id="IPR036942">
    <property type="entry name" value="Beta-barrel_TonB_sf"/>
</dbReference>
<sequence length="789" mass="87908">MQKRTLMLLVTLVFSALQAFGQGSTVTIKGKVIEEETDLPLSFVTIAVVGIGSDVPLAGTLTADDGSFNIETTASDFAIKISFIGFETKLIEDFTVEGNEIDLGIVVLGADSQELEDVVVVGEKSSTEFRLDKRVFNVGQDLSTAGGSALDVLSNVPSVNVNIEGQISLRGSAGVQILINGKPSVMASDGGNALGTLTADMIESIEVITNPSAKYEAEGTAGIINIVLKKDERKGTNGSISLNTGIPDNHSVGLSLNHRTEKFNLFSQLGVGYRNMPNENTSINRNKVTDTTIYSVGNGDKYETFYNVILGADYHINDNNVITLSGNYSLEDEDQPSVTNFSSLYGETVISSWDRTEDTEATNPKYQFDLQYKRDFDDHEDHDLLFSALGSSFAKDQSSYFTNQTTAGADEDLEQRTATDFGETQYTFKLDYTKPFSDVFTLETGSQYFINDVGNDYMVENLENGTWMVDASQTNVFDYNQKVLGVYATGAYEKEKWGLKLGLRVEDTDLKTYLQNTGEENNQNYTDLFPSIHTSYELRENLSIQGGYSRRIFRPRLWDLNPFSNIQNNYNIRTGNPDLQPEYSDSYEVATIYNAGDLSLNFTLYQRNTTGVVERISFYEDNVNITRPENIGTNNSTGLELNAKYDALDWFTATVDMNYNYFVRNGEFDGTSFDFSNDQWSGRLVTKFKLPAGVDFEATTNYRSSYQTVQSTISDQFFMDFGLRKKIIRGRGVLNMSVRDAFASRIQESIIDQPEYSLYNEGFRGRFITLGFSFSFGKGEAMTYSGGRR</sequence>
<dbReference type="AlphaFoldDB" id="A0A1I0RJB7"/>
<gene>
    <name evidence="12" type="ORF">SAMN05216290_3680</name>
</gene>
<evidence type="ECO:0000256" key="6">
    <source>
        <dbReference type="ARBA" id="ARBA00023136"/>
    </source>
</evidence>
<keyword evidence="7 8" id="KW-0998">Cell outer membrane</keyword>
<dbReference type="Pfam" id="PF14905">
    <property type="entry name" value="OMP_b-brl_3"/>
    <property type="match status" value="1"/>
</dbReference>
<dbReference type="SUPFAM" id="SSF49464">
    <property type="entry name" value="Carboxypeptidase regulatory domain-like"/>
    <property type="match status" value="1"/>
</dbReference>
<dbReference type="SUPFAM" id="SSF56935">
    <property type="entry name" value="Porins"/>
    <property type="match status" value="1"/>
</dbReference>
<evidence type="ECO:0000256" key="3">
    <source>
        <dbReference type="ARBA" id="ARBA00022452"/>
    </source>
</evidence>
<dbReference type="Gene3D" id="2.40.170.20">
    <property type="entry name" value="TonB-dependent receptor, beta-barrel domain"/>
    <property type="match status" value="1"/>
</dbReference>
<comment type="subcellular location">
    <subcellularLocation>
        <location evidence="1 8">Cell outer membrane</location>
        <topology evidence="1 8">Multi-pass membrane protein</topology>
    </subcellularLocation>
</comment>
<reference evidence="13" key="1">
    <citation type="submission" date="2016-10" db="EMBL/GenBank/DDBJ databases">
        <authorList>
            <person name="Varghese N."/>
            <person name="Submissions S."/>
        </authorList>
    </citation>
    <scope>NUCLEOTIDE SEQUENCE [LARGE SCALE GENOMIC DNA]</scope>
    <source>
        <strain evidence="13">CGMCC 1.12402</strain>
    </source>
</reference>
<keyword evidence="4 8" id="KW-0812">Transmembrane</keyword>
<organism evidence="12 13">
    <name type="scientific">Roseivirga pacifica</name>
    <dbReference type="NCBI Taxonomy" id="1267423"/>
    <lineage>
        <taxon>Bacteria</taxon>
        <taxon>Pseudomonadati</taxon>
        <taxon>Bacteroidota</taxon>
        <taxon>Cytophagia</taxon>
        <taxon>Cytophagales</taxon>
        <taxon>Roseivirgaceae</taxon>
        <taxon>Roseivirga</taxon>
    </lineage>
</organism>
<dbReference type="GO" id="GO:0044718">
    <property type="term" value="P:siderophore transmembrane transport"/>
    <property type="evidence" value="ECO:0007669"/>
    <property type="project" value="TreeGrafter"/>
</dbReference>
<dbReference type="GO" id="GO:0015344">
    <property type="term" value="F:siderophore uptake transmembrane transporter activity"/>
    <property type="evidence" value="ECO:0007669"/>
    <property type="project" value="TreeGrafter"/>
</dbReference>
<evidence type="ECO:0000256" key="1">
    <source>
        <dbReference type="ARBA" id="ARBA00004571"/>
    </source>
</evidence>
<dbReference type="EMBL" id="FOIR01000004">
    <property type="protein sequence ID" value="SEW41074.1"/>
    <property type="molecule type" value="Genomic_DNA"/>
</dbReference>
<dbReference type="PANTHER" id="PTHR30069">
    <property type="entry name" value="TONB-DEPENDENT OUTER MEMBRANE RECEPTOR"/>
    <property type="match status" value="1"/>
</dbReference>
<dbReference type="PROSITE" id="PS52016">
    <property type="entry name" value="TONB_DEPENDENT_REC_3"/>
    <property type="match status" value="1"/>
</dbReference>
<evidence type="ECO:0000259" key="10">
    <source>
        <dbReference type="Pfam" id="PF07715"/>
    </source>
</evidence>
<dbReference type="Gene3D" id="2.170.130.10">
    <property type="entry name" value="TonB-dependent receptor, plug domain"/>
    <property type="match status" value="1"/>
</dbReference>
<evidence type="ECO:0000256" key="2">
    <source>
        <dbReference type="ARBA" id="ARBA00022448"/>
    </source>
</evidence>
<dbReference type="InterPro" id="IPR039426">
    <property type="entry name" value="TonB-dep_rcpt-like"/>
</dbReference>
<dbReference type="InterPro" id="IPR008969">
    <property type="entry name" value="CarboxyPept-like_regulatory"/>
</dbReference>
<accession>A0A1I0RJB7</accession>
<evidence type="ECO:0000256" key="5">
    <source>
        <dbReference type="ARBA" id="ARBA00022729"/>
    </source>
</evidence>
<name>A0A1I0RJB7_9BACT</name>
<dbReference type="Gene3D" id="2.60.40.1120">
    <property type="entry name" value="Carboxypeptidase-like, regulatory domain"/>
    <property type="match status" value="1"/>
</dbReference>
<keyword evidence="5 9" id="KW-0732">Signal</keyword>
<evidence type="ECO:0000259" key="11">
    <source>
        <dbReference type="Pfam" id="PF14905"/>
    </source>
</evidence>
<dbReference type="RefSeq" id="WP_090260596.1">
    <property type="nucleotide sequence ID" value="NZ_FOIR01000004.1"/>
</dbReference>
<dbReference type="STRING" id="1267423.SAMN05216290_3680"/>
<dbReference type="Pfam" id="PF13715">
    <property type="entry name" value="CarbopepD_reg_2"/>
    <property type="match status" value="1"/>
</dbReference>
<dbReference type="OrthoDB" id="972646at2"/>
<feature type="chain" id="PRO_5011526221" evidence="9">
    <location>
        <begin position="22"/>
        <end position="789"/>
    </location>
</feature>
<keyword evidence="3 8" id="KW-1134">Transmembrane beta strand</keyword>
<dbReference type="Pfam" id="PF07715">
    <property type="entry name" value="Plug"/>
    <property type="match status" value="1"/>
</dbReference>
<keyword evidence="12" id="KW-0675">Receptor</keyword>
<evidence type="ECO:0000256" key="4">
    <source>
        <dbReference type="ARBA" id="ARBA00022692"/>
    </source>
</evidence>